<accession>A0A2D4LIH3</accession>
<name>A0A2D4LIH3_9SAUR</name>
<organism evidence="1">
    <name type="scientific">Micrurus spixii</name>
    <name type="common">Amazon coral snake</name>
    <dbReference type="NCBI Taxonomy" id="129469"/>
    <lineage>
        <taxon>Eukaryota</taxon>
        <taxon>Metazoa</taxon>
        <taxon>Chordata</taxon>
        <taxon>Craniata</taxon>
        <taxon>Vertebrata</taxon>
        <taxon>Euteleostomi</taxon>
        <taxon>Lepidosauria</taxon>
        <taxon>Squamata</taxon>
        <taxon>Bifurcata</taxon>
        <taxon>Unidentata</taxon>
        <taxon>Episquamata</taxon>
        <taxon>Toxicofera</taxon>
        <taxon>Serpentes</taxon>
        <taxon>Colubroidea</taxon>
        <taxon>Elapidae</taxon>
        <taxon>Elapinae</taxon>
        <taxon>Micrurus</taxon>
    </lineage>
</organism>
<dbReference type="AlphaFoldDB" id="A0A2D4LIH3"/>
<proteinExistence type="predicted"/>
<reference evidence="1" key="2">
    <citation type="submission" date="2017-11" db="EMBL/GenBank/DDBJ databases">
        <title>Coralsnake Venomics: Analyses of Venom Gland Transcriptomes and Proteomes of Six Brazilian Taxa.</title>
        <authorList>
            <person name="Aird S.D."/>
            <person name="Jorge da Silva N."/>
            <person name="Qiu L."/>
            <person name="Villar-Briones A."/>
            <person name="Aparecida-Saddi V."/>
            <person name="Campos-Telles M.P."/>
            <person name="Grau M."/>
            <person name="Mikheyev A.S."/>
        </authorList>
    </citation>
    <scope>NUCLEOTIDE SEQUENCE</scope>
    <source>
        <tissue evidence="1">Venom_gland</tissue>
    </source>
</reference>
<evidence type="ECO:0000313" key="1">
    <source>
        <dbReference type="EMBL" id="LAB20804.1"/>
    </source>
</evidence>
<dbReference type="EMBL" id="IACM01014149">
    <property type="protein sequence ID" value="LAB20804.1"/>
    <property type="molecule type" value="Transcribed_RNA"/>
</dbReference>
<sequence>MIDFFSLQFLLWSEGSGGMLSVRPGSGKLIAEIPTCSAELVVKKASEDQLRGERREKRNVGPPICPCAFFFFILSADWRYRPQLVCGKLRARAITKPVVQQVESNCWSEGFCPSPPYST</sequence>
<reference evidence="1" key="1">
    <citation type="submission" date="2017-07" db="EMBL/GenBank/DDBJ databases">
        <authorList>
            <person name="Mikheyev A."/>
            <person name="Grau M."/>
        </authorList>
    </citation>
    <scope>NUCLEOTIDE SEQUENCE</scope>
    <source>
        <tissue evidence="1">Venom_gland</tissue>
    </source>
</reference>
<protein>
    <submittedName>
        <fullName evidence="1">Uncharacterized protein</fullName>
    </submittedName>
</protein>